<protein>
    <submittedName>
        <fullName evidence="1">Uncharacterized protein</fullName>
    </submittedName>
</protein>
<dbReference type="EMBL" id="BK014923">
    <property type="protein sequence ID" value="DAD82758.1"/>
    <property type="molecule type" value="Genomic_DNA"/>
</dbReference>
<proteinExistence type="predicted"/>
<accession>A0A8S5MKL5</accession>
<sequence>MGISYNVEQRAFLETISDKIATTFDAHSSAMLQIIRLQREDSTIYRLGAEAELTKYFNERFQDSSYMSDLYDTVSQTILGGVSQLGTAGGAEYEYNLQKWFGSLYSLGMSSNTITSLASAINMLSTGDVSGVAGSGLQNLLVMAANKGNLSYGELLKQGVNAQNVDALMSNIVSYWS</sequence>
<name>A0A8S5MKL5_9CAUD</name>
<evidence type="ECO:0000313" key="1">
    <source>
        <dbReference type="EMBL" id="DAD82758.1"/>
    </source>
</evidence>
<reference evidence="1" key="1">
    <citation type="journal article" date="2021" name="Proc. Natl. Acad. Sci. U.S.A.">
        <title>A Catalog of Tens of Thousands of Viruses from Human Metagenomes Reveals Hidden Associations with Chronic Diseases.</title>
        <authorList>
            <person name="Tisza M.J."/>
            <person name="Buck C.B."/>
        </authorList>
    </citation>
    <scope>NUCLEOTIDE SEQUENCE</scope>
    <source>
        <strain evidence="1">Ctrpg19</strain>
    </source>
</reference>
<organism evidence="1">
    <name type="scientific">Siphoviridae sp. ctrpg19</name>
    <dbReference type="NCBI Taxonomy" id="2826481"/>
    <lineage>
        <taxon>Viruses</taxon>
        <taxon>Duplodnaviria</taxon>
        <taxon>Heunggongvirae</taxon>
        <taxon>Uroviricota</taxon>
        <taxon>Caudoviricetes</taxon>
    </lineage>
</organism>